<dbReference type="AlphaFoldDB" id="A0A8X6VUR3"/>
<dbReference type="EMBL" id="BMAU01021361">
    <property type="protein sequence ID" value="GFY22797.1"/>
    <property type="molecule type" value="Genomic_DNA"/>
</dbReference>
<organism evidence="2 3">
    <name type="scientific">Trichonephila clavipes</name>
    <name type="common">Golden silk orbweaver</name>
    <name type="synonym">Nephila clavipes</name>
    <dbReference type="NCBI Taxonomy" id="2585209"/>
    <lineage>
        <taxon>Eukaryota</taxon>
        <taxon>Metazoa</taxon>
        <taxon>Ecdysozoa</taxon>
        <taxon>Arthropoda</taxon>
        <taxon>Chelicerata</taxon>
        <taxon>Arachnida</taxon>
        <taxon>Araneae</taxon>
        <taxon>Araneomorphae</taxon>
        <taxon>Entelegynae</taxon>
        <taxon>Araneoidea</taxon>
        <taxon>Nephilidae</taxon>
        <taxon>Trichonephila</taxon>
    </lineage>
</organism>
<reference evidence="2" key="1">
    <citation type="submission" date="2020-08" db="EMBL/GenBank/DDBJ databases">
        <title>Multicomponent nature underlies the extraordinary mechanical properties of spider dragline silk.</title>
        <authorList>
            <person name="Kono N."/>
            <person name="Nakamura H."/>
            <person name="Mori M."/>
            <person name="Yoshida Y."/>
            <person name="Ohtoshi R."/>
            <person name="Malay A.D."/>
            <person name="Moran D.A.P."/>
            <person name="Tomita M."/>
            <person name="Numata K."/>
            <person name="Arakawa K."/>
        </authorList>
    </citation>
    <scope>NUCLEOTIDE SEQUENCE</scope>
</reference>
<name>A0A8X6VUR3_TRICX</name>
<accession>A0A8X6VUR3</accession>
<gene>
    <name evidence="2" type="ORF">TNCV_2180581</name>
</gene>
<feature type="region of interest" description="Disordered" evidence="1">
    <location>
        <begin position="1"/>
        <end position="21"/>
    </location>
</feature>
<evidence type="ECO:0000313" key="3">
    <source>
        <dbReference type="Proteomes" id="UP000887159"/>
    </source>
</evidence>
<keyword evidence="3" id="KW-1185">Reference proteome</keyword>
<protein>
    <submittedName>
        <fullName evidence="2">Uncharacterized protein</fullName>
    </submittedName>
</protein>
<dbReference type="Proteomes" id="UP000887159">
    <property type="component" value="Unassembled WGS sequence"/>
</dbReference>
<evidence type="ECO:0000313" key="2">
    <source>
        <dbReference type="EMBL" id="GFY22797.1"/>
    </source>
</evidence>
<sequence>MTLHPMRRATPERALSSPNYHITPTEGRLSSRFNGLRCPTRWVFGGTWLELVTRLAKRSDTLTTRLPWPLSGCKSEREMNAELADMHLPYGAAHCNGRAAQWL</sequence>
<evidence type="ECO:0000256" key="1">
    <source>
        <dbReference type="SAM" id="MobiDB-lite"/>
    </source>
</evidence>
<proteinExistence type="predicted"/>
<comment type="caution">
    <text evidence="2">The sequence shown here is derived from an EMBL/GenBank/DDBJ whole genome shotgun (WGS) entry which is preliminary data.</text>
</comment>